<proteinExistence type="predicted"/>
<evidence type="ECO:0000313" key="2">
    <source>
        <dbReference type="Proteomes" id="UP001162992"/>
    </source>
</evidence>
<gene>
    <name evidence="1" type="ORF">O6H91_17G088800</name>
</gene>
<name>A0ACC2B8Z8_DIPCM</name>
<keyword evidence="2" id="KW-1185">Reference proteome</keyword>
<dbReference type="EMBL" id="CM055108">
    <property type="protein sequence ID" value="KAJ7526221.1"/>
    <property type="molecule type" value="Genomic_DNA"/>
</dbReference>
<evidence type="ECO:0000313" key="1">
    <source>
        <dbReference type="EMBL" id="KAJ7526221.1"/>
    </source>
</evidence>
<protein>
    <submittedName>
        <fullName evidence="1">Uncharacterized protein</fullName>
    </submittedName>
</protein>
<organism evidence="1 2">
    <name type="scientific">Diphasiastrum complanatum</name>
    <name type="common">Issler's clubmoss</name>
    <name type="synonym">Lycopodium complanatum</name>
    <dbReference type="NCBI Taxonomy" id="34168"/>
    <lineage>
        <taxon>Eukaryota</taxon>
        <taxon>Viridiplantae</taxon>
        <taxon>Streptophyta</taxon>
        <taxon>Embryophyta</taxon>
        <taxon>Tracheophyta</taxon>
        <taxon>Lycopodiopsida</taxon>
        <taxon>Lycopodiales</taxon>
        <taxon>Lycopodiaceae</taxon>
        <taxon>Lycopodioideae</taxon>
        <taxon>Diphasiastrum</taxon>
    </lineage>
</organism>
<accession>A0ACC2B8Z8</accession>
<dbReference type="Proteomes" id="UP001162992">
    <property type="component" value="Chromosome 17"/>
</dbReference>
<sequence>MTPHIMAGHCQNMGARDDSDVEAQTLDWVSKVRNVRLESNEDRGEESISILKIPEYYQKLGHFTPVEWRFGLHNRENLCTAESEAIKLSTAAAFGLLGPKWDNFCDDVVVDPVSLLKSYGLHDRLSNFNTTEVKYILLLDALFFVLVFDWLSWERSFTNPALRSLFCSRRVRARLESLQVERDIALLENQIPMALLRNVVENCIHHHANGSDNKSENALSSDRVLDYILKAALECIAPLTDKIKQADGEEQTIIEYLNLAYPEGRLGKCEHILDCIYNMTCGLRGISKESGDYYLQDYIHVESATNLKASGIEIRAVSGTLDDIAFQNGCLCLPVIIMGDLTGPILRNIALYEALYKTPACMFGDYVQLMLDLIGGPNDVKLLTKHGVLVNHLGNDTKVFQVWNDLEEALDIIPSSDAFHEMKAEIVKHCKSKKNVMLAEFKLLFCSRPWYAISALAVSIVTIATCIQTYTAIIGSDHMRPHFPPPH</sequence>
<comment type="caution">
    <text evidence="1">The sequence shown here is derived from an EMBL/GenBank/DDBJ whole genome shotgun (WGS) entry which is preliminary data.</text>
</comment>
<reference evidence="2" key="1">
    <citation type="journal article" date="2024" name="Proc. Natl. Acad. Sci. U.S.A.">
        <title>Extraordinary preservation of gene collinearity over three hundred million years revealed in homosporous lycophytes.</title>
        <authorList>
            <person name="Li C."/>
            <person name="Wickell D."/>
            <person name="Kuo L.Y."/>
            <person name="Chen X."/>
            <person name="Nie B."/>
            <person name="Liao X."/>
            <person name="Peng D."/>
            <person name="Ji J."/>
            <person name="Jenkins J."/>
            <person name="Williams M."/>
            <person name="Shu S."/>
            <person name="Plott C."/>
            <person name="Barry K."/>
            <person name="Rajasekar S."/>
            <person name="Grimwood J."/>
            <person name="Han X."/>
            <person name="Sun S."/>
            <person name="Hou Z."/>
            <person name="He W."/>
            <person name="Dai G."/>
            <person name="Sun C."/>
            <person name="Schmutz J."/>
            <person name="Leebens-Mack J.H."/>
            <person name="Li F.W."/>
            <person name="Wang L."/>
        </authorList>
    </citation>
    <scope>NUCLEOTIDE SEQUENCE [LARGE SCALE GENOMIC DNA]</scope>
    <source>
        <strain evidence="2">cv. PW_Plant_1</strain>
    </source>
</reference>